<keyword evidence="8" id="KW-1185">Reference proteome</keyword>
<feature type="active site" description="Proton acceptor" evidence="5">
    <location>
        <position position="62"/>
    </location>
</feature>
<dbReference type="Pfam" id="PF01255">
    <property type="entry name" value="Prenyltransf"/>
    <property type="match status" value="2"/>
</dbReference>
<dbReference type="GO" id="GO:0000287">
    <property type="term" value="F:magnesium ion binding"/>
    <property type="evidence" value="ECO:0007669"/>
    <property type="project" value="UniProtKB-UniRule"/>
</dbReference>
<dbReference type="PANTHER" id="PTHR10291:SF43">
    <property type="entry name" value="DEHYDRODOLICHYL DIPHOSPHATE SYNTHASE COMPLEX SUBUNIT DHDDS"/>
    <property type="match status" value="1"/>
</dbReference>
<proteinExistence type="inferred from homology"/>
<dbReference type="InterPro" id="IPR018520">
    <property type="entry name" value="UPP_synth-like_CS"/>
</dbReference>
<dbReference type="GO" id="GO:0004659">
    <property type="term" value="F:prenyltransferase activity"/>
    <property type="evidence" value="ECO:0007669"/>
    <property type="project" value="UniProtKB-UniRule"/>
</dbReference>
<keyword evidence="1 5" id="KW-0808">Transferase</keyword>
<evidence type="ECO:0000256" key="4">
    <source>
        <dbReference type="ARBA" id="ARBA00038453"/>
    </source>
</evidence>
<evidence type="ECO:0000256" key="3">
    <source>
        <dbReference type="ARBA" id="ARBA00022842"/>
    </source>
</evidence>
<dbReference type="Proteomes" id="UP000192251">
    <property type="component" value="Chromosome"/>
</dbReference>
<dbReference type="Gene3D" id="3.40.1180.10">
    <property type="entry name" value="Decaprenyl diphosphate synthase-like"/>
    <property type="match status" value="1"/>
</dbReference>
<evidence type="ECO:0000256" key="1">
    <source>
        <dbReference type="ARBA" id="ARBA00022679"/>
    </source>
</evidence>
<dbReference type="EMBL" id="CP020563">
    <property type="protein sequence ID" value="ARF74518.1"/>
    <property type="molecule type" value="Genomic_DNA"/>
</dbReference>
<dbReference type="SUPFAM" id="SSF64005">
    <property type="entry name" value="Undecaprenyl diphosphate synthase"/>
    <property type="match status" value="1"/>
</dbReference>
<evidence type="ECO:0000256" key="2">
    <source>
        <dbReference type="ARBA" id="ARBA00022723"/>
    </source>
</evidence>
<dbReference type="HAMAP" id="MF_01139">
    <property type="entry name" value="ISPT"/>
    <property type="match status" value="1"/>
</dbReference>
<dbReference type="AlphaFoldDB" id="A0ABC8BXA8"/>
<feature type="binding site" evidence="5">
    <location>
        <position position="19"/>
    </location>
    <ligand>
        <name>substrate</name>
    </ligand>
</feature>
<feature type="compositionally biased region" description="Gly residues" evidence="6">
    <location>
        <begin position="119"/>
        <end position="138"/>
    </location>
</feature>
<evidence type="ECO:0000256" key="6">
    <source>
        <dbReference type="SAM" id="MobiDB-lite"/>
    </source>
</evidence>
<dbReference type="EC" id="2.5.1.-" evidence="5"/>
<comment type="caution">
    <text evidence="5">Lacks conserved residue(s) required for the propagation of feature annotation.</text>
</comment>
<evidence type="ECO:0000313" key="7">
    <source>
        <dbReference type="EMBL" id="ARF74518.1"/>
    </source>
</evidence>
<name>A0ABC8BXA8_9ACTN</name>
<keyword evidence="2 5" id="KW-0479">Metal-binding</keyword>
<evidence type="ECO:0000256" key="5">
    <source>
        <dbReference type="HAMAP-Rule" id="MF_01139"/>
    </source>
</evidence>
<dbReference type="PROSITE" id="PS01066">
    <property type="entry name" value="UPP_SYNTHASE"/>
    <property type="match status" value="1"/>
</dbReference>
<dbReference type="PANTHER" id="PTHR10291">
    <property type="entry name" value="DEHYDRODOLICHYL DIPHOSPHATE SYNTHASE FAMILY MEMBER"/>
    <property type="match status" value="1"/>
</dbReference>
<comment type="function">
    <text evidence="5">Catalyzes the condensation of isopentenyl diphosphate (IPP) with allylic pyrophosphates generating different type of terpenoids.</text>
</comment>
<reference evidence="7 8" key="1">
    <citation type="submission" date="2017-04" db="EMBL/GenBank/DDBJ databases">
        <title>The complete genome sequence of Streptomyces albolongus YIM 101047, the producer of novel bafilomycins and novel odoriferous sesquiterpenoids.</title>
        <authorList>
            <person name="Yin M."/>
            <person name="Jiang Y."/>
        </authorList>
    </citation>
    <scope>NUCLEOTIDE SEQUENCE [LARGE SCALE GENOMIC DNA]</scope>
    <source>
        <strain evidence="7 8">YIM 101047</strain>
    </source>
</reference>
<feature type="binding site" evidence="5">
    <location>
        <begin position="59"/>
        <end position="61"/>
    </location>
    <ligand>
        <name>substrate</name>
    </ligand>
</feature>
<dbReference type="InterPro" id="IPR001441">
    <property type="entry name" value="UPP_synth-like"/>
</dbReference>
<feature type="active site" evidence="5">
    <location>
        <position position="14"/>
    </location>
</feature>
<comment type="similarity">
    <text evidence="4">Belongs to the UPP synthase family. Z-FPP synthase subfamily.</text>
</comment>
<feature type="region of interest" description="Disordered" evidence="6">
    <location>
        <begin position="116"/>
        <end position="138"/>
    </location>
</feature>
<gene>
    <name evidence="7" type="ORF">B7C62_21465</name>
</gene>
<feature type="binding site" evidence="5">
    <location>
        <position position="220"/>
    </location>
    <ligand>
        <name>Mg(2+)</name>
        <dbReference type="ChEBI" id="CHEBI:18420"/>
    </ligand>
</feature>
<feature type="binding site" evidence="5">
    <location>
        <begin position="15"/>
        <end position="18"/>
    </location>
    <ligand>
        <name>substrate</name>
    </ligand>
</feature>
<protein>
    <recommendedName>
        <fullName evidence="5">Isoprenyl transferase</fullName>
        <ecNumber evidence="5">2.5.1.-</ecNumber>
    </recommendedName>
</protein>
<dbReference type="KEGG" id="kab:B7C62_21465"/>
<feature type="binding site" evidence="5">
    <location>
        <position position="201"/>
    </location>
    <ligand>
        <name>substrate</name>
    </ligand>
</feature>
<sequence>MSRLVPRHLGIVPDGNRRWARRHGVPAQEGYLRGAARTVEVLRWCEEAGVETVTVWALSLDNAAKRPELPVMLEGIAALVESLTAGASRHVNVLGCPEHLSSLGLTELSARARDSAMGPYGGGTGHGNGTGNGTGAGAGDPYGGGDGRLRVNLAVAYDGREEIVAAARAVLAERGTEGLDSTAVGERLGRWGQPDCDLILRTSGEQRLSGFLLWQSLTAELHFSPEHWPDFDRAAFDAALTSFAGRERRFGA</sequence>
<feature type="binding site" evidence="5">
    <location>
        <position position="14"/>
    </location>
    <ligand>
        <name>Mg(2+)</name>
        <dbReference type="ChEBI" id="CHEBI:18420"/>
    </ligand>
</feature>
<comment type="subunit">
    <text evidence="5">Homodimer.</text>
</comment>
<evidence type="ECO:0000313" key="8">
    <source>
        <dbReference type="Proteomes" id="UP000192251"/>
    </source>
</evidence>
<dbReference type="CDD" id="cd00475">
    <property type="entry name" value="Cis_IPPS"/>
    <property type="match status" value="1"/>
</dbReference>
<dbReference type="RefSeq" id="WP_084748491.1">
    <property type="nucleotide sequence ID" value="NZ_CP020563.1"/>
</dbReference>
<feature type="binding site" evidence="5">
    <location>
        <begin position="207"/>
        <end position="209"/>
    </location>
    <ligand>
        <name>substrate</name>
    </ligand>
</feature>
<comment type="cofactor">
    <cofactor evidence="5">
        <name>Mg(2+)</name>
        <dbReference type="ChEBI" id="CHEBI:18420"/>
    </cofactor>
    <text evidence="5">Binds 2 magnesium ions per subunit.</text>
</comment>
<organism evidence="7 8">
    <name type="scientific">Kitasatospora albolonga</name>
    <dbReference type="NCBI Taxonomy" id="68173"/>
    <lineage>
        <taxon>Bacteria</taxon>
        <taxon>Bacillati</taxon>
        <taxon>Actinomycetota</taxon>
        <taxon>Actinomycetes</taxon>
        <taxon>Kitasatosporales</taxon>
        <taxon>Streptomycetaceae</taxon>
        <taxon>Kitasatospora</taxon>
    </lineage>
</organism>
<dbReference type="InterPro" id="IPR036424">
    <property type="entry name" value="UPP_synth-like_sf"/>
</dbReference>
<accession>A0ABC8BXA8</accession>
<keyword evidence="3 5" id="KW-0460">Magnesium</keyword>